<name>A0ABW2U224_9BACT</name>
<evidence type="ECO:0000313" key="1">
    <source>
        <dbReference type="EMBL" id="MFC7666987.1"/>
    </source>
</evidence>
<protein>
    <submittedName>
        <fullName evidence="1">Uncharacterized protein</fullName>
    </submittedName>
</protein>
<accession>A0ABW2U224</accession>
<dbReference type="RefSeq" id="WP_380201154.1">
    <property type="nucleotide sequence ID" value="NZ_JBHTEK010000001.1"/>
</dbReference>
<comment type="caution">
    <text evidence="1">The sequence shown here is derived from an EMBL/GenBank/DDBJ whole genome shotgun (WGS) entry which is preliminary data.</text>
</comment>
<reference evidence="2" key="1">
    <citation type="journal article" date="2019" name="Int. J. Syst. Evol. Microbiol.">
        <title>The Global Catalogue of Microorganisms (GCM) 10K type strain sequencing project: providing services to taxonomists for standard genome sequencing and annotation.</title>
        <authorList>
            <consortium name="The Broad Institute Genomics Platform"/>
            <consortium name="The Broad Institute Genome Sequencing Center for Infectious Disease"/>
            <person name="Wu L."/>
            <person name="Ma J."/>
        </authorList>
    </citation>
    <scope>NUCLEOTIDE SEQUENCE [LARGE SCALE GENOMIC DNA]</scope>
    <source>
        <strain evidence="2">JCM 19635</strain>
    </source>
</reference>
<dbReference type="Proteomes" id="UP001596513">
    <property type="component" value="Unassembled WGS sequence"/>
</dbReference>
<organism evidence="1 2">
    <name type="scientific">Hymenobacter humi</name>
    <dbReference type="NCBI Taxonomy" id="1411620"/>
    <lineage>
        <taxon>Bacteria</taxon>
        <taxon>Pseudomonadati</taxon>
        <taxon>Bacteroidota</taxon>
        <taxon>Cytophagia</taxon>
        <taxon>Cytophagales</taxon>
        <taxon>Hymenobacteraceae</taxon>
        <taxon>Hymenobacter</taxon>
    </lineage>
</organism>
<sequence length="242" mass="25488">MNTSIFTQKLLRQRGFLASLISLLALFVGLGASLTAEAQSYNSDNITISASPSGGIATSTKYDGSRDKAPYNPLFNGAILGNGSLFDQATGSLTITAASANLSTSSSKPFTESLLLYRVYLSGTTPPANLSKITFDLLSADNNSNDVTFGVSNVAIDLLHHPAVLGGGTYVVEIFYQSTYTKNIANVDEPYQIIDPGAVNIGYRATFKVLTPLVTPSGGTSMWISTGVIAGQPVASGWGRQW</sequence>
<proteinExistence type="predicted"/>
<keyword evidence="2" id="KW-1185">Reference proteome</keyword>
<evidence type="ECO:0000313" key="2">
    <source>
        <dbReference type="Proteomes" id="UP001596513"/>
    </source>
</evidence>
<gene>
    <name evidence="1" type="ORF">ACFQT0_05810</name>
</gene>
<dbReference type="EMBL" id="JBHTEK010000001">
    <property type="protein sequence ID" value="MFC7666987.1"/>
    <property type="molecule type" value="Genomic_DNA"/>
</dbReference>